<organism evidence="2 3">
    <name type="scientific">Parachitinimonas caeni</name>
    <dbReference type="NCBI Taxonomy" id="3031301"/>
    <lineage>
        <taxon>Bacteria</taxon>
        <taxon>Pseudomonadati</taxon>
        <taxon>Pseudomonadota</taxon>
        <taxon>Betaproteobacteria</taxon>
        <taxon>Neisseriales</taxon>
        <taxon>Chitinibacteraceae</taxon>
        <taxon>Parachitinimonas</taxon>
    </lineage>
</organism>
<sequence length="144" mass="15991">MRTVLRALMITTTTLALAHAETTPSQTPGELRRIMQNLGQNMQQVAGAISREDWAQIAELAPLIAEHPAPPMAEKARILNFLGNRAGQFRELDHAVHKAAEDMGQAAKKGDGKEVIKRYAQVQHSCLACHQAFRPSYQQHFLVK</sequence>
<keyword evidence="3" id="KW-1185">Reference proteome</keyword>
<protein>
    <submittedName>
        <fullName evidence="2">Cytochrome c</fullName>
    </submittedName>
</protein>
<evidence type="ECO:0000313" key="3">
    <source>
        <dbReference type="Proteomes" id="UP001172778"/>
    </source>
</evidence>
<dbReference type="RefSeq" id="WP_284101570.1">
    <property type="nucleotide sequence ID" value="NZ_JARRAF010000017.1"/>
</dbReference>
<feature type="signal peptide" evidence="1">
    <location>
        <begin position="1"/>
        <end position="18"/>
    </location>
</feature>
<proteinExistence type="predicted"/>
<evidence type="ECO:0000313" key="2">
    <source>
        <dbReference type="EMBL" id="MDK2125257.1"/>
    </source>
</evidence>
<dbReference type="Gene3D" id="1.20.120.10">
    <property type="entry name" value="Cytochrome c/b562"/>
    <property type="match status" value="1"/>
</dbReference>
<dbReference type="SUPFAM" id="SSF47175">
    <property type="entry name" value="Cytochromes"/>
    <property type="match status" value="1"/>
</dbReference>
<evidence type="ECO:0000256" key="1">
    <source>
        <dbReference type="SAM" id="SignalP"/>
    </source>
</evidence>
<dbReference type="EMBL" id="JARRAF010000017">
    <property type="protein sequence ID" value="MDK2125257.1"/>
    <property type="molecule type" value="Genomic_DNA"/>
</dbReference>
<name>A0ABT7DYW2_9NEIS</name>
<dbReference type="InterPro" id="IPR002321">
    <property type="entry name" value="Cyt_c_II"/>
</dbReference>
<comment type="caution">
    <text evidence="2">The sequence shown here is derived from an EMBL/GenBank/DDBJ whole genome shotgun (WGS) entry which is preliminary data.</text>
</comment>
<feature type="chain" id="PRO_5047217140" evidence="1">
    <location>
        <begin position="19"/>
        <end position="144"/>
    </location>
</feature>
<gene>
    <name evidence="2" type="ORF">PZA18_14465</name>
</gene>
<accession>A0ABT7DYW2</accession>
<keyword evidence="1" id="KW-0732">Signal</keyword>
<dbReference type="InterPro" id="IPR010980">
    <property type="entry name" value="Cyt_c/b562"/>
</dbReference>
<dbReference type="Pfam" id="PF01322">
    <property type="entry name" value="Cytochrom_C_2"/>
    <property type="match status" value="1"/>
</dbReference>
<dbReference type="Proteomes" id="UP001172778">
    <property type="component" value="Unassembled WGS sequence"/>
</dbReference>
<dbReference type="PROSITE" id="PS51009">
    <property type="entry name" value="CYTCII"/>
    <property type="match status" value="1"/>
</dbReference>
<reference evidence="2" key="1">
    <citation type="submission" date="2023-03" db="EMBL/GenBank/DDBJ databases">
        <title>Chitinimonas shenzhenensis gen. nov., sp. nov., a novel member of family Burkholderiaceae isolated from activated sludge collected in Shen Zhen, China.</title>
        <authorList>
            <person name="Wang X."/>
        </authorList>
    </citation>
    <scope>NUCLEOTIDE SEQUENCE</scope>
    <source>
        <strain evidence="2">DQS-5</strain>
    </source>
</reference>